<name>A0AA48QW45_9TREE</name>
<keyword evidence="5" id="KW-1185">Reference proteome</keyword>
<dbReference type="GO" id="GO:0005634">
    <property type="term" value="C:nucleus"/>
    <property type="evidence" value="ECO:0007669"/>
    <property type="project" value="TreeGrafter"/>
</dbReference>
<feature type="region of interest" description="Disordered" evidence="2">
    <location>
        <begin position="403"/>
        <end position="482"/>
    </location>
</feature>
<gene>
    <name evidence="4" type="ORF">CcaverHIS019_0408740</name>
</gene>
<feature type="domain" description="C3H1-type" evidence="3">
    <location>
        <begin position="235"/>
        <end position="263"/>
    </location>
</feature>
<feature type="compositionally biased region" description="Low complexity" evidence="2">
    <location>
        <begin position="27"/>
        <end position="42"/>
    </location>
</feature>
<feature type="compositionally biased region" description="Polar residues" evidence="2">
    <location>
        <begin position="151"/>
        <end position="162"/>
    </location>
</feature>
<dbReference type="GeneID" id="85495924"/>
<dbReference type="PANTHER" id="PTHR46156:SF1">
    <property type="entry name" value="ZINC FINGER CCCH DOMAIN-CONTAINING PROTEIN 3"/>
    <property type="match status" value="1"/>
</dbReference>
<dbReference type="SMART" id="SM00356">
    <property type="entry name" value="ZnF_C3H1"/>
    <property type="match status" value="5"/>
</dbReference>
<keyword evidence="1" id="KW-0862">Zinc</keyword>
<evidence type="ECO:0000256" key="2">
    <source>
        <dbReference type="SAM" id="MobiDB-lite"/>
    </source>
</evidence>
<feature type="zinc finger region" description="C3H1-type" evidence="1">
    <location>
        <begin position="319"/>
        <end position="348"/>
    </location>
</feature>
<dbReference type="Proteomes" id="UP001233271">
    <property type="component" value="Chromosome 4"/>
</dbReference>
<dbReference type="Gene3D" id="4.10.1000.10">
    <property type="entry name" value="Zinc finger, CCCH-type"/>
    <property type="match status" value="2"/>
</dbReference>
<dbReference type="EMBL" id="AP028215">
    <property type="protein sequence ID" value="BEI92054.1"/>
    <property type="molecule type" value="Genomic_DNA"/>
</dbReference>
<dbReference type="PROSITE" id="PS50103">
    <property type="entry name" value="ZF_C3H1"/>
    <property type="match status" value="3"/>
</dbReference>
<dbReference type="KEGG" id="ccac:CcaHIS019_0408740"/>
<feature type="domain" description="C3H1-type" evidence="3">
    <location>
        <begin position="267"/>
        <end position="290"/>
    </location>
</feature>
<feature type="domain" description="C3H1-type" evidence="3">
    <location>
        <begin position="319"/>
        <end position="348"/>
    </location>
</feature>
<evidence type="ECO:0000259" key="3">
    <source>
        <dbReference type="PROSITE" id="PS50103"/>
    </source>
</evidence>
<feature type="region of interest" description="Disordered" evidence="2">
    <location>
        <begin position="137"/>
        <end position="164"/>
    </location>
</feature>
<evidence type="ECO:0000256" key="1">
    <source>
        <dbReference type="PROSITE-ProRule" id="PRU00723"/>
    </source>
</evidence>
<organism evidence="4 5">
    <name type="scientific">Cutaneotrichosporon cavernicola</name>
    <dbReference type="NCBI Taxonomy" id="279322"/>
    <lineage>
        <taxon>Eukaryota</taxon>
        <taxon>Fungi</taxon>
        <taxon>Dikarya</taxon>
        <taxon>Basidiomycota</taxon>
        <taxon>Agaricomycotina</taxon>
        <taxon>Tremellomycetes</taxon>
        <taxon>Trichosporonales</taxon>
        <taxon>Trichosporonaceae</taxon>
        <taxon>Cutaneotrichosporon</taxon>
    </lineage>
</organism>
<dbReference type="PANTHER" id="PTHR46156">
    <property type="entry name" value="CCCH ZINGC FINGER"/>
    <property type="match status" value="1"/>
</dbReference>
<sequence length="482" mass="51794">MPSLSATEKRKLLIQQEIARLQGQIASSSSSHSSSYHPYRGSSRGGSHGGSRGYSRGSYGGSSRGRGRGRGGSSSLNLRTPGGPNTSTNTASPVEKEEGEVSPPPSPKPPVGGGWVSSTSRGGNMSLMTVQKRKQLNNTKPVPRGPAHVQMLQSTSESTPSGAESKRVVIDGVIFQFEEGGKQLTRIGELPSAGSSSAAVGTPTRHRLKYGGQDYRRTKRGNLVSRAALDAKRAEQAKKPCRYYTKTGRCDRALTCPYQHIPDRLSVCPAFLSKKGCNLGESCPLSHKPSGHNTPSCIHFQSSANCLNPKCPYPHVGVATDAPVCEEFAREGWCDREDGTCPELHVWECPEFHAKGICSRQPKCGLPHVVHAEKLRKAAAASKTPEGMASGSFEDQADFIGLPGEVFSDSESDEEDPVEGDEEDPVEGDEEDPVEGDEEEEDENVEGSDDEAMGDNENEGKPCQSMEMDTDEDDEARVMEVV</sequence>
<accession>A0AA48QW45</accession>
<dbReference type="GO" id="GO:0008270">
    <property type="term" value="F:zinc ion binding"/>
    <property type="evidence" value="ECO:0007669"/>
    <property type="project" value="UniProtKB-KW"/>
</dbReference>
<feature type="compositionally biased region" description="Gly residues" evidence="2">
    <location>
        <begin position="43"/>
        <end position="64"/>
    </location>
</feature>
<dbReference type="AlphaFoldDB" id="A0AA48QW45"/>
<keyword evidence="1" id="KW-0863">Zinc-finger</keyword>
<proteinExistence type="predicted"/>
<protein>
    <recommendedName>
        <fullName evidence="3">C3H1-type domain-containing protein</fullName>
    </recommendedName>
</protein>
<evidence type="ECO:0000313" key="4">
    <source>
        <dbReference type="EMBL" id="BEI92054.1"/>
    </source>
</evidence>
<feature type="region of interest" description="Disordered" evidence="2">
    <location>
        <begin position="22"/>
        <end position="123"/>
    </location>
</feature>
<evidence type="ECO:0000313" key="5">
    <source>
        <dbReference type="Proteomes" id="UP001233271"/>
    </source>
</evidence>
<feature type="compositionally biased region" description="Acidic residues" evidence="2">
    <location>
        <begin position="408"/>
        <end position="457"/>
    </location>
</feature>
<feature type="zinc finger region" description="C3H1-type" evidence="1">
    <location>
        <begin position="235"/>
        <end position="263"/>
    </location>
</feature>
<keyword evidence="1" id="KW-0479">Metal-binding</keyword>
<reference evidence="4" key="1">
    <citation type="journal article" date="2023" name="BMC Genomics">
        <title>Chromosome-level genome assemblies of Cutaneotrichosporon spp. (Trichosporonales, Basidiomycota) reveal imbalanced evolution between nucleotide sequences and chromosome synteny.</title>
        <authorList>
            <person name="Kobayashi Y."/>
            <person name="Kayamori A."/>
            <person name="Aoki K."/>
            <person name="Shiwa Y."/>
            <person name="Matsutani M."/>
            <person name="Fujita N."/>
            <person name="Sugita T."/>
            <person name="Iwasaki W."/>
            <person name="Tanaka N."/>
            <person name="Takashima M."/>
        </authorList>
    </citation>
    <scope>NUCLEOTIDE SEQUENCE</scope>
    <source>
        <strain evidence="4">HIS019</strain>
    </source>
</reference>
<dbReference type="RefSeq" id="XP_060457319.1">
    <property type="nucleotide sequence ID" value="XM_060600757.1"/>
</dbReference>
<feature type="zinc finger region" description="C3H1-type" evidence="1">
    <location>
        <begin position="267"/>
        <end position="290"/>
    </location>
</feature>
<dbReference type="InterPro" id="IPR000571">
    <property type="entry name" value="Znf_CCCH"/>
</dbReference>